<evidence type="ECO:0000313" key="5">
    <source>
        <dbReference type="WBParaSite" id="TCONS_00001204.p1"/>
    </source>
</evidence>
<evidence type="ECO:0000259" key="2">
    <source>
        <dbReference type="Pfam" id="PF02886"/>
    </source>
</evidence>
<evidence type="ECO:0000256" key="1">
    <source>
        <dbReference type="SAM" id="SignalP"/>
    </source>
</evidence>
<dbReference type="InterPro" id="IPR017943">
    <property type="entry name" value="Bactericidal_perm-incr_a/b_dom"/>
</dbReference>
<dbReference type="InterPro" id="IPR032942">
    <property type="entry name" value="BPI/LBP/Plunc"/>
</dbReference>
<sequence length="494" mass="56360">MNIILFSILSLLGTYFPQITSETIGQIQINKNGIEFFAKSGIEKLAEDMENETIPPYSGTGPKRLSYQFTNIDITSFKILKEPKSITLFGPKRVTVGFVNMNIKLNVTYNLKYKDGLTKTDQGTFEVDINNGNVSLGIDVINKEPFNFQPSICNVNIINTQLVQISGQIDSWINNEFNNSIKNYINPNLISIFCDNFEKLFTETSNDLINNATEPIEIGNSNEYLKGFSINYGVSSNPIVDNKFGIEIPINAKLNFIKSNKYKFGKYIARKFASDKHICIDLDFFNFGQYLIDNINNSPTVQSLGCDLIKSKLQNKIQQFFSCGCDDKSYCISDIIPDLDRHCTNYTPIALVFNSLKLTNISIQNDVIHVNLSQIVSFEIENNDKRTKLFKIEIYPIYILRKDDVEINDNKISGKVDIDMCKFKLLSSQKMDISDKAINKIVEIGLKDYIKKFVNTYLLKGIPLPIIKNYKVEKYFIEFSNKTMPICYNLLPKN</sequence>
<protein>
    <submittedName>
        <fullName evidence="4 5">BPI2 domain-containing protein</fullName>
    </submittedName>
</protein>
<dbReference type="PANTHER" id="PTHR10504">
    <property type="entry name" value="BACTERICIDAL PERMEABILITY-INCREASING BPI PROTEIN-RELATED"/>
    <property type="match status" value="1"/>
</dbReference>
<feature type="chain" id="PRO_5005327623" evidence="1">
    <location>
        <begin position="22"/>
        <end position="494"/>
    </location>
</feature>
<proteinExistence type="predicted"/>
<dbReference type="InterPro" id="IPR001124">
    <property type="entry name" value="Lipid-bd_serum_glycop_C"/>
</dbReference>
<keyword evidence="1" id="KW-0732">Signal</keyword>
<dbReference type="PANTHER" id="PTHR10504:SF131">
    <property type="entry name" value="BPI2 DOMAIN-CONTAINING PROTEIN"/>
    <property type="match status" value="1"/>
</dbReference>
<dbReference type="GO" id="GO:0005615">
    <property type="term" value="C:extracellular space"/>
    <property type="evidence" value="ECO:0007669"/>
    <property type="project" value="TreeGrafter"/>
</dbReference>
<dbReference type="SUPFAM" id="SSF55394">
    <property type="entry name" value="Bactericidal permeability-increasing protein, BPI"/>
    <property type="match status" value="2"/>
</dbReference>
<name>A0A0K0E893_STRER</name>
<feature type="domain" description="Lipid-binding serum glycoprotein C-terminal" evidence="2">
    <location>
        <begin position="328"/>
        <end position="479"/>
    </location>
</feature>
<keyword evidence="3" id="KW-1185">Reference proteome</keyword>
<dbReference type="STRING" id="6248.A0A0K0E893"/>
<evidence type="ECO:0000313" key="4">
    <source>
        <dbReference type="WBParaSite" id="SSTP_0000572400.1"/>
    </source>
</evidence>
<evidence type="ECO:0000313" key="3">
    <source>
        <dbReference type="Proteomes" id="UP000035681"/>
    </source>
</evidence>
<dbReference type="Proteomes" id="UP000035681">
    <property type="component" value="Unplaced"/>
</dbReference>
<dbReference type="WBParaSite" id="TCONS_00001204.p1">
    <property type="protein sequence ID" value="TCONS_00001204.p1"/>
    <property type="gene ID" value="XLOC_001121"/>
</dbReference>
<dbReference type="Pfam" id="PF02886">
    <property type="entry name" value="LBP_BPI_CETP_C"/>
    <property type="match status" value="1"/>
</dbReference>
<dbReference type="AlphaFoldDB" id="A0A0K0E893"/>
<feature type="signal peptide" evidence="1">
    <location>
        <begin position="1"/>
        <end position="21"/>
    </location>
</feature>
<reference evidence="4" key="1">
    <citation type="submission" date="2015-08" db="UniProtKB">
        <authorList>
            <consortium name="WormBaseParasite"/>
        </authorList>
    </citation>
    <scope>IDENTIFICATION</scope>
</reference>
<dbReference type="WBParaSite" id="SSTP_0000572400.1">
    <property type="protein sequence ID" value="SSTP_0000572400.1"/>
    <property type="gene ID" value="SSTP_0000572400"/>
</dbReference>
<organism evidence="4">
    <name type="scientific">Strongyloides stercoralis</name>
    <name type="common">Threadworm</name>
    <dbReference type="NCBI Taxonomy" id="6248"/>
    <lineage>
        <taxon>Eukaryota</taxon>
        <taxon>Metazoa</taxon>
        <taxon>Ecdysozoa</taxon>
        <taxon>Nematoda</taxon>
        <taxon>Chromadorea</taxon>
        <taxon>Rhabditida</taxon>
        <taxon>Tylenchina</taxon>
        <taxon>Panagrolaimomorpha</taxon>
        <taxon>Strongyloidoidea</taxon>
        <taxon>Strongyloididae</taxon>
        <taxon>Strongyloides</taxon>
    </lineage>
</organism>
<dbReference type="GO" id="GO:0008289">
    <property type="term" value="F:lipid binding"/>
    <property type="evidence" value="ECO:0007669"/>
    <property type="project" value="InterPro"/>
</dbReference>
<dbReference type="Gene3D" id="3.15.10.10">
    <property type="entry name" value="Bactericidal permeability-increasing protein, domain 1"/>
    <property type="match status" value="1"/>
</dbReference>
<dbReference type="Gene3D" id="3.15.20.10">
    <property type="entry name" value="Bactericidal permeability-increasing protein, domain 2"/>
    <property type="match status" value="1"/>
</dbReference>
<accession>A0A0K0E893</accession>